<feature type="transmembrane region" description="Helical" evidence="5">
    <location>
        <begin position="96"/>
        <end position="113"/>
    </location>
</feature>
<comment type="subcellular location">
    <subcellularLocation>
        <location evidence="1">Membrane</location>
        <topology evidence="1">Multi-pass membrane protein</topology>
    </subcellularLocation>
</comment>
<evidence type="ECO:0000313" key="7">
    <source>
        <dbReference type="Proteomes" id="UP001595935"/>
    </source>
</evidence>
<dbReference type="InterPro" id="IPR032808">
    <property type="entry name" value="DoxX"/>
</dbReference>
<organism evidence="6 7">
    <name type="scientific">Flavobacterium branchiicola</name>
    <dbReference type="NCBI Taxonomy" id="1114875"/>
    <lineage>
        <taxon>Bacteria</taxon>
        <taxon>Pseudomonadati</taxon>
        <taxon>Bacteroidota</taxon>
        <taxon>Flavobacteriia</taxon>
        <taxon>Flavobacteriales</taxon>
        <taxon>Flavobacteriaceae</taxon>
        <taxon>Flavobacterium</taxon>
    </lineage>
</organism>
<evidence type="ECO:0000256" key="3">
    <source>
        <dbReference type="ARBA" id="ARBA00022989"/>
    </source>
</evidence>
<feature type="transmembrane region" description="Helical" evidence="5">
    <location>
        <begin position="7"/>
        <end position="27"/>
    </location>
</feature>
<keyword evidence="3 5" id="KW-1133">Transmembrane helix</keyword>
<feature type="transmembrane region" description="Helical" evidence="5">
    <location>
        <begin position="71"/>
        <end position="90"/>
    </location>
</feature>
<evidence type="ECO:0000313" key="6">
    <source>
        <dbReference type="EMBL" id="MFC4746960.1"/>
    </source>
</evidence>
<evidence type="ECO:0000256" key="5">
    <source>
        <dbReference type="SAM" id="Phobius"/>
    </source>
</evidence>
<dbReference type="RefSeq" id="WP_213255842.1">
    <property type="nucleotide sequence ID" value="NZ_JAGYWA010000002.1"/>
</dbReference>
<dbReference type="Pfam" id="PF13564">
    <property type="entry name" value="DoxX_2"/>
    <property type="match status" value="1"/>
</dbReference>
<keyword evidence="4 5" id="KW-0472">Membrane</keyword>
<sequence>MKSTKITYYITTGLMSLAMVFSTFAYLSNPALKEAFQHLGFPDYFRIEIAIAKGLAAIALWLPFRFAKETAYIGLSISFISAFIAHSVVGDPIFNILYPLFILSILVVSYVTYRISEL</sequence>
<accession>A0ABV9PE69</accession>
<dbReference type="Proteomes" id="UP001595935">
    <property type="component" value="Unassembled WGS sequence"/>
</dbReference>
<evidence type="ECO:0000256" key="1">
    <source>
        <dbReference type="ARBA" id="ARBA00004141"/>
    </source>
</evidence>
<keyword evidence="7" id="KW-1185">Reference proteome</keyword>
<reference evidence="7" key="1">
    <citation type="journal article" date="2019" name="Int. J. Syst. Evol. Microbiol.">
        <title>The Global Catalogue of Microorganisms (GCM) 10K type strain sequencing project: providing services to taxonomists for standard genome sequencing and annotation.</title>
        <authorList>
            <consortium name="The Broad Institute Genomics Platform"/>
            <consortium name="The Broad Institute Genome Sequencing Center for Infectious Disease"/>
            <person name="Wu L."/>
            <person name="Ma J."/>
        </authorList>
    </citation>
    <scope>NUCLEOTIDE SEQUENCE [LARGE SCALE GENOMIC DNA]</scope>
    <source>
        <strain evidence="7">WYCCWR 13023</strain>
    </source>
</reference>
<keyword evidence="2 5" id="KW-0812">Transmembrane</keyword>
<comment type="caution">
    <text evidence="6">The sequence shown here is derived from an EMBL/GenBank/DDBJ whole genome shotgun (WGS) entry which is preliminary data.</text>
</comment>
<evidence type="ECO:0000256" key="2">
    <source>
        <dbReference type="ARBA" id="ARBA00022692"/>
    </source>
</evidence>
<evidence type="ECO:0000256" key="4">
    <source>
        <dbReference type="ARBA" id="ARBA00023136"/>
    </source>
</evidence>
<feature type="transmembrane region" description="Helical" evidence="5">
    <location>
        <begin position="47"/>
        <end position="64"/>
    </location>
</feature>
<name>A0ABV9PE69_9FLAO</name>
<gene>
    <name evidence="6" type="ORF">ACFO5S_05870</name>
</gene>
<dbReference type="EMBL" id="JBHSGV010000002">
    <property type="protein sequence ID" value="MFC4746960.1"/>
    <property type="molecule type" value="Genomic_DNA"/>
</dbReference>
<proteinExistence type="predicted"/>
<protein>
    <submittedName>
        <fullName evidence="6">DoxX family protein</fullName>
    </submittedName>
</protein>